<sequence>MNKEQVLVISLENKLGQGEDFQIAEDYEQAIVIGVFDGLGGRILGTAKETGGRIASRKVAEITKDILAESQGNLDQDRASEIKGKSCQILKEFADKNLPTSRIRGKLASKRLCSTIGVASLFKRLTDEQKYLVQIAWMGDSRIYYLHPHQGLQQLTKDDFKENKNALEVIYQDLPMSKFLTADPDADWEINYKEFEFSEEGFIFACTDGCFQYLPAPWEFEKLLLKTLIESNSMEEWQNLLTNFYKYNKYDDVTLLLYPLGKNELNFQDFHSAYQSRLEHLNKNYNIHSKSNPDELKKMWEQYQNDYENRLEKVKVKDSLDAEKVKTNDLYLSNLDKETEADETTEEISAGALTEEKTEADETTEEISAGALTEEKTEADETTEEISAGALTEENTEADETTEEISAGALTEENTEADETTEEISAGALTEENTEADETTEEISAGALTEENTEADETTEEISAGALTEEKTEADETTEEISAGALTEEKTEADETTEEISAGALTEEKTEADETTEEISAGALTEEKTEADETTEEISAGALTEEKTEADETTEEISAGALTEEKTEADETTEEISAGALTEEKTEADETTEEISAGALTEEKTEADETTEEISAVF</sequence>
<gene>
    <name evidence="2" type="ordered locus">Tery_3509</name>
</gene>
<dbReference type="EMBL" id="CP000393">
    <property type="protein sequence ID" value="ABG52599.1"/>
    <property type="molecule type" value="Genomic_DNA"/>
</dbReference>
<feature type="compositionally biased region" description="Acidic residues" evidence="1">
    <location>
        <begin position="413"/>
        <end position="422"/>
    </location>
</feature>
<dbReference type="KEGG" id="ter:Tery_3509"/>
<accession>Q10YS5</accession>
<dbReference type="HOGENOM" id="CLU_442069_0_0_3"/>
<dbReference type="Gene3D" id="3.60.40.10">
    <property type="entry name" value="PPM-type phosphatase domain"/>
    <property type="match status" value="1"/>
</dbReference>
<dbReference type="SUPFAM" id="SSF81606">
    <property type="entry name" value="PP2C-like"/>
    <property type="match status" value="1"/>
</dbReference>
<proteinExistence type="predicted"/>
<feature type="region of interest" description="Disordered" evidence="1">
    <location>
        <begin position="336"/>
        <end position="618"/>
    </location>
</feature>
<dbReference type="OrthoDB" id="582579at2"/>
<dbReference type="STRING" id="203124.Tery_3509"/>
<feature type="compositionally biased region" description="Acidic residues" evidence="1">
    <location>
        <begin position="451"/>
        <end position="460"/>
    </location>
</feature>
<protein>
    <recommendedName>
        <fullName evidence="3">Protein serine/threonine phosphatase</fullName>
    </recommendedName>
</protein>
<evidence type="ECO:0000256" key="1">
    <source>
        <dbReference type="SAM" id="MobiDB-lite"/>
    </source>
</evidence>
<reference evidence="2" key="1">
    <citation type="submission" date="2006-06" db="EMBL/GenBank/DDBJ databases">
        <title>Complete sequence of Trichodesmium erythraeum IMS101.</title>
        <authorList>
            <consortium name="US DOE Joint Genome Institute"/>
            <person name="Copeland A."/>
            <person name="Lucas S."/>
            <person name="Lapidus A."/>
            <person name="Barry K."/>
            <person name="Detter J.C."/>
            <person name="Glavina del Rio T."/>
            <person name="Hammon N."/>
            <person name="Israni S."/>
            <person name="Dalin E."/>
            <person name="Tice H."/>
            <person name="Pitluck S."/>
            <person name="Kiss H."/>
            <person name="Munk A.C."/>
            <person name="Brettin T."/>
            <person name="Bruce D."/>
            <person name="Han C."/>
            <person name="Tapia R."/>
            <person name="Gilna P."/>
            <person name="Schmutz J."/>
            <person name="Larimer F."/>
            <person name="Land M."/>
            <person name="Hauser L."/>
            <person name="Kyrpides N."/>
            <person name="Kim E."/>
            <person name="Richardson P."/>
        </authorList>
    </citation>
    <scope>NUCLEOTIDE SEQUENCE [LARGE SCALE GENOMIC DNA]</scope>
    <source>
        <strain evidence="2">IMS101</strain>
    </source>
</reference>
<dbReference type="eggNOG" id="COG0631">
    <property type="taxonomic scope" value="Bacteria"/>
</dbReference>
<feature type="compositionally biased region" description="Acidic residues" evidence="1">
    <location>
        <begin position="394"/>
        <end position="403"/>
    </location>
</feature>
<dbReference type="AlphaFoldDB" id="Q10YS5"/>
<dbReference type="RefSeq" id="WP_011612941.1">
    <property type="nucleotide sequence ID" value="NC_008312.1"/>
</dbReference>
<organism evidence="2">
    <name type="scientific">Trichodesmium erythraeum (strain IMS101)</name>
    <dbReference type="NCBI Taxonomy" id="203124"/>
    <lineage>
        <taxon>Bacteria</taxon>
        <taxon>Bacillati</taxon>
        <taxon>Cyanobacteriota</taxon>
        <taxon>Cyanophyceae</taxon>
        <taxon>Oscillatoriophycideae</taxon>
        <taxon>Oscillatoriales</taxon>
        <taxon>Microcoleaceae</taxon>
        <taxon>Trichodesmium</taxon>
    </lineage>
</organism>
<feature type="compositionally biased region" description="Acidic residues" evidence="1">
    <location>
        <begin position="432"/>
        <end position="441"/>
    </location>
</feature>
<evidence type="ECO:0000313" key="2">
    <source>
        <dbReference type="EMBL" id="ABG52599.1"/>
    </source>
</evidence>
<dbReference type="InterPro" id="IPR036457">
    <property type="entry name" value="PPM-type-like_dom_sf"/>
</dbReference>
<evidence type="ECO:0008006" key="3">
    <source>
        <dbReference type="Google" id="ProtNLM"/>
    </source>
</evidence>
<name>Q10YS5_TRIEI</name>